<dbReference type="PROSITE" id="PS50113">
    <property type="entry name" value="PAC"/>
    <property type="match status" value="1"/>
</dbReference>
<evidence type="ECO:0000259" key="3">
    <source>
        <dbReference type="PROSITE" id="PS50112"/>
    </source>
</evidence>
<dbReference type="InterPro" id="IPR013767">
    <property type="entry name" value="PAS_fold"/>
</dbReference>
<feature type="domain" description="PAC" evidence="4">
    <location>
        <begin position="517"/>
        <end position="567"/>
    </location>
</feature>
<dbReference type="GO" id="GO:0006355">
    <property type="term" value="P:regulation of DNA-templated transcription"/>
    <property type="evidence" value="ECO:0007669"/>
    <property type="project" value="InterPro"/>
</dbReference>
<evidence type="ECO:0000313" key="6">
    <source>
        <dbReference type="EMBL" id="TJZ76220.1"/>
    </source>
</evidence>
<dbReference type="EMBL" id="SUMF01000003">
    <property type="protein sequence ID" value="TJZ76220.1"/>
    <property type="molecule type" value="Genomic_DNA"/>
</dbReference>
<dbReference type="InterPro" id="IPR029016">
    <property type="entry name" value="GAF-like_dom_sf"/>
</dbReference>
<dbReference type="CDD" id="cd01949">
    <property type="entry name" value="GGDEF"/>
    <property type="match status" value="1"/>
</dbReference>
<dbReference type="InterPro" id="IPR035965">
    <property type="entry name" value="PAS-like_dom_sf"/>
</dbReference>
<dbReference type="CDD" id="cd19410">
    <property type="entry name" value="HK9-like_sensor"/>
    <property type="match status" value="1"/>
</dbReference>
<dbReference type="PANTHER" id="PTHR44757">
    <property type="entry name" value="DIGUANYLATE CYCLASE DGCP"/>
    <property type="match status" value="1"/>
</dbReference>
<dbReference type="Gene3D" id="3.30.450.40">
    <property type="match status" value="1"/>
</dbReference>
<dbReference type="Proteomes" id="UP000310016">
    <property type="component" value="Unassembled WGS sequence"/>
</dbReference>
<dbReference type="InterPro" id="IPR029787">
    <property type="entry name" value="Nucleotide_cyclase"/>
</dbReference>
<dbReference type="SUPFAM" id="SSF55781">
    <property type="entry name" value="GAF domain-like"/>
    <property type="match status" value="1"/>
</dbReference>
<keyword evidence="2" id="KW-1133">Transmembrane helix</keyword>
<dbReference type="SMART" id="SM00091">
    <property type="entry name" value="PAS"/>
    <property type="match status" value="2"/>
</dbReference>
<dbReference type="AlphaFoldDB" id="A0A4U0Q617"/>
<feature type="transmembrane region" description="Helical" evidence="2">
    <location>
        <begin position="18"/>
        <end position="37"/>
    </location>
</feature>
<feature type="domain" description="GGDEF" evidence="5">
    <location>
        <begin position="721"/>
        <end position="854"/>
    </location>
</feature>
<feature type="coiled-coil region" evidence="1">
    <location>
        <begin position="415"/>
        <end position="442"/>
    </location>
</feature>
<dbReference type="PROSITE" id="PS50887">
    <property type="entry name" value="GGDEF"/>
    <property type="match status" value="1"/>
</dbReference>
<organism evidence="6 7">
    <name type="scientific">Chitiniphilus eburneus</name>
    <dbReference type="NCBI Taxonomy" id="2571148"/>
    <lineage>
        <taxon>Bacteria</taxon>
        <taxon>Pseudomonadati</taxon>
        <taxon>Pseudomonadota</taxon>
        <taxon>Betaproteobacteria</taxon>
        <taxon>Neisseriales</taxon>
        <taxon>Chitinibacteraceae</taxon>
        <taxon>Chitiniphilus</taxon>
    </lineage>
</organism>
<feature type="domain" description="PAS" evidence="3">
    <location>
        <begin position="439"/>
        <end position="493"/>
    </location>
</feature>
<evidence type="ECO:0000259" key="5">
    <source>
        <dbReference type="PROSITE" id="PS50887"/>
    </source>
</evidence>
<dbReference type="FunFam" id="3.30.70.270:FF:000001">
    <property type="entry name" value="Diguanylate cyclase domain protein"/>
    <property type="match status" value="1"/>
</dbReference>
<dbReference type="Pfam" id="PF05227">
    <property type="entry name" value="CHASE3"/>
    <property type="match status" value="1"/>
</dbReference>
<dbReference type="InterPro" id="IPR000700">
    <property type="entry name" value="PAS-assoc_C"/>
</dbReference>
<dbReference type="NCBIfam" id="TIGR00254">
    <property type="entry name" value="GGDEF"/>
    <property type="match status" value="1"/>
</dbReference>
<dbReference type="InterPro" id="IPR043128">
    <property type="entry name" value="Rev_trsase/Diguanyl_cyclase"/>
</dbReference>
<protein>
    <submittedName>
        <fullName evidence="6">Diguanylate cyclase</fullName>
    </submittedName>
</protein>
<dbReference type="InterPro" id="IPR000014">
    <property type="entry name" value="PAS"/>
</dbReference>
<dbReference type="InterPro" id="IPR013656">
    <property type="entry name" value="PAS_4"/>
</dbReference>
<evidence type="ECO:0000313" key="7">
    <source>
        <dbReference type="Proteomes" id="UP000310016"/>
    </source>
</evidence>
<dbReference type="InterPro" id="IPR000160">
    <property type="entry name" value="GGDEF_dom"/>
</dbReference>
<keyword evidence="2" id="KW-0472">Membrane</keyword>
<feature type="domain" description="PAS" evidence="3">
    <location>
        <begin position="568"/>
        <end position="609"/>
    </location>
</feature>
<dbReference type="InterPro" id="IPR007891">
    <property type="entry name" value="CHASE3"/>
</dbReference>
<dbReference type="InterPro" id="IPR052155">
    <property type="entry name" value="Biofilm_reg_signaling"/>
</dbReference>
<proteinExistence type="predicted"/>
<dbReference type="SMART" id="SM00267">
    <property type="entry name" value="GGDEF"/>
    <property type="match status" value="1"/>
</dbReference>
<keyword evidence="1" id="KW-0175">Coiled coil</keyword>
<keyword evidence="2" id="KW-0812">Transmembrane</keyword>
<dbReference type="PANTHER" id="PTHR44757:SF2">
    <property type="entry name" value="BIOFILM ARCHITECTURE MAINTENANCE PROTEIN MBAA"/>
    <property type="match status" value="1"/>
</dbReference>
<evidence type="ECO:0000256" key="1">
    <source>
        <dbReference type="SAM" id="Coils"/>
    </source>
</evidence>
<gene>
    <name evidence="6" type="ORF">FAZ21_05440</name>
</gene>
<dbReference type="SUPFAM" id="SSF55073">
    <property type="entry name" value="Nucleotide cyclase"/>
    <property type="match status" value="1"/>
</dbReference>
<accession>A0A4U0Q617</accession>
<dbReference type="Pfam" id="PF00990">
    <property type="entry name" value="GGDEF"/>
    <property type="match status" value="1"/>
</dbReference>
<dbReference type="PROSITE" id="PS50112">
    <property type="entry name" value="PAS"/>
    <property type="match status" value="2"/>
</dbReference>
<name>A0A4U0Q617_9NEIS</name>
<dbReference type="Gene3D" id="3.30.70.270">
    <property type="match status" value="1"/>
</dbReference>
<sequence>MGADSIHPGPSMTRMQRWGLLIAVVILLLNTAVPFLVSRQAALKREEVGAQRELIHQLIQLLGGYVDAETGVRGFMLTHDETFLAPYVHGRGEVRRLLPQVARAVHSQPEQKRRLEKLLQIEHPVNALQTQRIEVLRRNLPIDTASVIQGKRYMDAIRAGIGAMDADARQRAAVLAADVARLDRWSRIAVAGMTLLDLLLIGAACLLALRAIREQRAAMVAADRANRHLLNEVAQRNETMGQLEQHTARLNEVIATQALLAQSALDLDRFLKLVGDSMMRLTPAQGVVVQMIEGELLACRAGSGVGSSLIGTWVEQRSSLSGLCIAQEQVLASSDTENDPRVNQEACRRAGARALVVAPLFQAGVAVGVLMMVADHPDAFSPHDTQTLQLMAGLMGAALGYQRQFEQNQVLLTGRTQALAALERELSRRERYEAELVSSRQRTQAIIEASHEMFICIDRDGLVIDWNAQAAAVFGWTKDEVLGRPLTELIVPERFRLRHQDGIAHFLKTGEGAALNRRIELPAMQRNGNEVLVELTITVLHHGDTVEFPCFLRDISARKRAEQALLNQQQTLRAITDAIPALVAFLDATQRYRYWNGQYLVLLGIEPTEGQLMVDFMGKDYYERARPYVESALCGEKVHFETTMVALRGTRHIVSDLIPQIGEQGTVSGCYVVSWDVTDRKQQELAWRTLASFDTLTGALTRAFFLEALDLALRRHRRSGQPLALFYLDVDHFKPINDQHGHAVGDAVLRGYAQAIERSLRESDVVGRLGGDEFCVMLDEVRTEENAIAVAEKILAAVRMPIETESGPMQISTSIGIAFIVRTQRAPDQLVALADSALYQAKQIGRDRFALIRVDDEGSL</sequence>
<dbReference type="Pfam" id="PF13185">
    <property type="entry name" value="GAF_2"/>
    <property type="match status" value="1"/>
</dbReference>
<dbReference type="OrthoDB" id="9812260at2"/>
<keyword evidence="7" id="KW-1185">Reference proteome</keyword>
<dbReference type="InterPro" id="IPR003018">
    <property type="entry name" value="GAF"/>
</dbReference>
<comment type="caution">
    <text evidence="6">The sequence shown here is derived from an EMBL/GenBank/DDBJ whole genome shotgun (WGS) entry which is preliminary data.</text>
</comment>
<evidence type="ECO:0000259" key="4">
    <source>
        <dbReference type="PROSITE" id="PS50113"/>
    </source>
</evidence>
<dbReference type="CDD" id="cd00130">
    <property type="entry name" value="PAS"/>
    <property type="match status" value="1"/>
</dbReference>
<dbReference type="Gene3D" id="3.30.450.20">
    <property type="entry name" value="PAS domain"/>
    <property type="match status" value="2"/>
</dbReference>
<dbReference type="Pfam" id="PF00989">
    <property type="entry name" value="PAS"/>
    <property type="match status" value="1"/>
</dbReference>
<reference evidence="6 7" key="1">
    <citation type="submission" date="2019-04" db="EMBL/GenBank/DDBJ databases">
        <title>Chitiniphilus eburnea sp. nov., a novel chitinolytic bacterium isolated from aquaculture sludge.</title>
        <authorList>
            <person name="Sheng M."/>
        </authorList>
    </citation>
    <scope>NUCLEOTIDE SEQUENCE [LARGE SCALE GENOMIC DNA]</scope>
    <source>
        <strain evidence="6 7">HX-2-15</strain>
    </source>
</reference>
<dbReference type="SUPFAM" id="SSF55785">
    <property type="entry name" value="PYP-like sensor domain (PAS domain)"/>
    <property type="match status" value="2"/>
</dbReference>
<dbReference type="Pfam" id="PF08448">
    <property type="entry name" value="PAS_4"/>
    <property type="match status" value="1"/>
</dbReference>
<feature type="transmembrane region" description="Helical" evidence="2">
    <location>
        <begin position="188"/>
        <end position="209"/>
    </location>
</feature>
<dbReference type="NCBIfam" id="TIGR00229">
    <property type="entry name" value="sensory_box"/>
    <property type="match status" value="2"/>
</dbReference>
<dbReference type="SMART" id="SM00065">
    <property type="entry name" value="GAF"/>
    <property type="match status" value="1"/>
</dbReference>
<dbReference type="GO" id="GO:0003824">
    <property type="term" value="F:catalytic activity"/>
    <property type="evidence" value="ECO:0007669"/>
    <property type="project" value="UniProtKB-ARBA"/>
</dbReference>
<evidence type="ECO:0000256" key="2">
    <source>
        <dbReference type="SAM" id="Phobius"/>
    </source>
</evidence>